<feature type="site" description="Lowers pKa of active site Tyr" evidence="5">
    <location>
        <position position="78"/>
    </location>
</feature>
<dbReference type="Pfam" id="PF00248">
    <property type="entry name" value="Aldo_ket_red"/>
    <property type="match status" value="1"/>
</dbReference>
<evidence type="ECO:0000256" key="1">
    <source>
        <dbReference type="ARBA" id="ARBA00007905"/>
    </source>
</evidence>
<evidence type="ECO:0000259" key="6">
    <source>
        <dbReference type="Pfam" id="PF00248"/>
    </source>
</evidence>
<dbReference type="GO" id="GO:0016491">
    <property type="term" value="F:oxidoreductase activity"/>
    <property type="evidence" value="ECO:0007669"/>
    <property type="project" value="UniProtKB-KW"/>
</dbReference>
<feature type="active site" description="Proton donor" evidence="3">
    <location>
        <position position="49"/>
    </location>
</feature>
<dbReference type="Gene3D" id="3.20.20.100">
    <property type="entry name" value="NADP-dependent oxidoreductase domain"/>
    <property type="match status" value="1"/>
</dbReference>
<accession>A0AAU7CE02</accession>
<dbReference type="PIRSF" id="PIRSF000097">
    <property type="entry name" value="AKR"/>
    <property type="match status" value="1"/>
</dbReference>
<feature type="binding site" evidence="4">
    <location>
        <position position="111"/>
    </location>
    <ligand>
        <name>substrate</name>
    </ligand>
</feature>
<comment type="similarity">
    <text evidence="1">Belongs to the aldo/keto reductase family.</text>
</comment>
<proteinExistence type="inferred from homology"/>
<dbReference type="InterPro" id="IPR018170">
    <property type="entry name" value="Aldo/ket_reductase_CS"/>
</dbReference>
<dbReference type="PRINTS" id="PR00069">
    <property type="entry name" value="ALDKETRDTASE"/>
</dbReference>
<evidence type="ECO:0000256" key="5">
    <source>
        <dbReference type="PIRSR" id="PIRSR000097-3"/>
    </source>
</evidence>
<evidence type="ECO:0000256" key="2">
    <source>
        <dbReference type="ARBA" id="ARBA00023002"/>
    </source>
</evidence>
<name>A0AAU7CE02_9BACT</name>
<evidence type="ECO:0000256" key="4">
    <source>
        <dbReference type="PIRSR" id="PIRSR000097-2"/>
    </source>
</evidence>
<dbReference type="SUPFAM" id="SSF51430">
    <property type="entry name" value="NAD(P)-linked oxidoreductase"/>
    <property type="match status" value="1"/>
</dbReference>
<sequence length="326" mass="37078">MNATTKLSSGDEMPLIGLGLWKIDRADAARAVREALRSGYRHLDSACDYGNEAEVGEGIRQAIEEGICRREELWVTSKLWNTYHAKEHVRPAVERSLRDLGLDHLDLYMIHFPIAMEYVPFEKQYPPGWISDHAHPERGMKLAKVPGHEVWEAMEELVQAGLVRNIGICNYNTALLRDLLCYAKIRPAVLQVELHPYLTQEKLLRFCHEEGIAVTGFSPLGAPSYVPLGAATLEESVMEEDVVRDVAQRHGKTPAQVVLRWGVQRGTSIVPKTSKFERMIENRSIFDFELTDDEMRSITALNRNRRFNDPGVFCEAAFHTFCPIYE</sequence>
<feature type="domain" description="NADP-dependent oxidoreductase" evidence="6">
    <location>
        <begin position="16"/>
        <end position="302"/>
    </location>
</feature>
<dbReference type="PROSITE" id="PS00798">
    <property type="entry name" value="ALDOKETO_REDUCTASE_1"/>
    <property type="match status" value="1"/>
</dbReference>
<dbReference type="FunFam" id="3.20.20.100:FF:000007">
    <property type="entry name" value="NAD(P)H-dependent D-xylose reductase xyl1"/>
    <property type="match status" value="1"/>
</dbReference>
<dbReference type="AlphaFoldDB" id="A0AAU7CE02"/>
<dbReference type="PANTHER" id="PTHR11732">
    <property type="entry name" value="ALDO/KETO REDUCTASE"/>
    <property type="match status" value="1"/>
</dbReference>
<dbReference type="InterPro" id="IPR036812">
    <property type="entry name" value="NAD(P)_OxRdtase_dom_sf"/>
</dbReference>
<dbReference type="PROSITE" id="PS00062">
    <property type="entry name" value="ALDOKETO_REDUCTASE_2"/>
    <property type="match status" value="1"/>
</dbReference>
<keyword evidence="2" id="KW-0560">Oxidoreductase</keyword>
<organism evidence="7">
    <name type="scientific">Singulisphaera sp. Ch08</name>
    <dbReference type="NCBI Taxonomy" id="3120278"/>
    <lineage>
        <taxon>Bacteria</taxon>
        <taxon>Pseudomonadati</taxon>
        <taxon>Planctomycetota</taxon>
        <taxon>Planctomycetia</taxon>
        <taxon>Isosphaerales</taxon>
        <taxon>Isosphaeraceae</taxon>
        <taxon>Singulisphaera</taxon>
    </lineage>
</organism>
<evidence type="ECO:0000313" key="7">
    <source>
        <dbReference type="EMBL" id="XBH03219.1"/>
    </source>
</evidence>
<reference evidence="7" key="1">
    <citation type="submission" date="2024-05" db="EMBL/GenBank/DDBJ databases">
        <title>Planctomycetes of the genus Singulisphaera possess chitinolytic capabilities.</title>
        <authorList>
            <person name="Ivanova A."/>
        </authorList>
    </citation>
    <scope>NUCLEOTIDE SEQUENCE</scope>
    <source>
        <strain evidence="7">Ch08T</strain>
    </source>
</reference>
<protein>
    <submittedName>
        <fullName evidence="7">Aldo/keto reductase</fullName>
    </submittedName>
</protein>
<dbReference type="InterPro" id="IPR023210">
    <property type="entry name" value="NADP_OxRdtase_dom"/>
</dbReference>
<gene>
    <name evidence="7" type="ORF">V5E97_33670</name>
</gene>
<dbReference type="PROSITE" id="PS00063">
    <property type="entry name" value="ALDOKETO_REDUCTASE_3"/>
    <property type="match status" value="1"/>
</dbReference>
<dbReference type="InterPro" id="IPR020471">
    <property type="entry name" value="AKR"/>
</dbReference>
<dbReference type="EMBL" id="CP155447">
    <property type="protein sequence ID" value="XBH03219.1"/>
    <property type="molecule type" value="Genomic_DNA"/>
</dbReference>
<evidence type="ECO:0000256" key="3">
    <source>
        <dbReference type="PIRSR" id="PIRSR000097-1"/>
    </source>
</evidence>
<dbReference type="RefSeq" id="WP_406695954.1">
    <property type="nucleotide sequence ID" value="NZ_CP155447.1"/>
</dbReference>